<dbReference type="Gene3D" id="3.40.190.10">
    <property type="entry name" value="Periplasmic binding protein-like II"/>
    <property type="match status" value="2"/>
</dbReference>
<name>A0A367UCP9_9PROT</name>
<evidence type="ECO:0000256" key="2">
    <source>
        <dbReference type="SAM" id="SignalP"/>
    </source>
</evidence>
<feature type="signal peptide" evidence="2">
    <location>
        <begin position="1"/>
        <end position="30"/>
    </location>
</feature>
<keyword evidence="5" id="KW-1185">Reference proteome</keyword>
<sequence>MTFPAKLIAKSLIVVGMAILTMMPATKSHAETIYVDEANPPFMYRAGDKATGIYPAMIQAIFLHAGIDVDIVAVPWKRAIENLDANRGGVAGIYKNLERQKKYYFSDPIHVERLMLYHHRDMARKPDEIDDLRGQTVGVIRGWSYGDQIDDARERGVFTASEASGDEQNFQMLSLGRVDSVIAIQEAGDVWVKRLKLDEKITRGEEPVRENATFIVFNRASSGISMMTAINRSIEELRENGTLQRITEDVLQGASNY</sequence>
<accession>A0A367UCP9</accession>
<evidence type="ECO:0000313" key="5">
    <source>
        <dbReference type="Proteomes" id="UP000252419"/>
    </source>
</evidence>
<reference evidence="4 5" key="1">
    <citation type="submission" date="2014-07" db="EMBL/GenBank/DDBJ databases">
        <title>Draft genome sequence of Thalassospira xianhensis P-4 (MCCC 1A02616).</title>
        <authorList>
            <person name="Lai Q."/>
            <person name="Shao Z."/>
        </authorList>
    </citation>
    <scope>NUCLEOTIDE SEQUENCE [LARGE SCALE GENOMIC DNA]</scope>
    <source>
        <strain evidence="4 5">MCCC 1A02616</strain>
    </source>
</reference>
<dbReference type="InterPro" id="IPR001638">
    <property type="entry name" value="Solute-binding_3/MltF_N"/>
</dbReference>
<feature type="domain" description="Solute-binding protein family 3/N-terminal" evidence="3">
    <location>
        <begin position="30"/>
        <end position="254"/>
    </location>
</feature>
<gene>
    <name evidence="4" type="ORF">TH5_16055</name>
</gene>
<evidence type="ECO:0000259" key="3">
    <source>
        <dbReference type="SMART" id="SM00062"/>
    </source>
</evidence>
<dbReference type="Pfam" id="PF00497">
    <property type="entry name" value="SBP_bac_3"/>
    <property type="match status" value="1"/>
</dbReference>
<organism evidence="4 5">
    <name type="scientific">Thalassospira xianhensis MCCC 1A02616</name>
    <dbReference type="NCBI Taxonomy" id="1177929"/>
    <lineage>
        <taxon>Bacteria</taxon>
        <taxon>Pseudomonadati</taxon>
        <taxon>Pseudomonadota</taxon>
        <taxon>Alphaproteobacteria</taxon>
        <taxon>Rhodospirillales</taxon>
        <taxon>Thalassospiraceae</taxon>
        <taxon>Thalassospira</taxon>
    </lineage>
</organism>
<keyword evidence="1 2" id="KW-0732">Signal</keyword>
<dbReference type="EMBL" id="JPWA01000020">
    <property type="protein sequence ID" value="RCK05054.1"/>
    <property type="molecule type" value="Genomic_DNA"/>
</dbReference>
<dbReference type="PANTHER" id="PTHR35936:SF35">
    <property type="entry name" value="L-CYSTINE-BINDING PROTEIN TCYJ"/>
    <property type="match status" value="1"/>
</dbReference>
<proteinExistence type="predicted"/>
<evidence type="ECO:0000256" key="1">
    <source>
        <dbReference type="ARBA" id="ARBA00022729"/>
    </source>
</evidence>
<dbReference type="Proteomes" id="UP000252419">
    <property type="component" value="Unassembled WGS sequence"/>
</dbReference>
<dbReference type="PANTHER" id="PTHR35936">
    <property type="entry name" value="MEMBRANE-BOUND LYTIC MUREIN TRANSGLYCOSYLASE F"/>
    <property type="match status" value="1"/>
</dbReference>
<dbReference type="RefSeq" id="WP_114122651.1">
    <property type="nucleotide sequence ID" value="NZ_JPWA01000020.1"/>
</dbReference>
<comment type="caution">
    <text evidence="4">The sequence shown here is derived from an EMBL/GenBank/DDBJ whole genome shotgun (WGS) entry which is preliminary data.</text>
</comment>
<dbReference type="SMART" id="SM00062">
    <property type="entry name" value="PBPb"/>
    <property type="match status" value="1"/>
</dbReference>
<evidence type="ECO:0000313" key="4">
    <source>
        <dbReference type="EMBL" id="RCK05054.1"/>
    </source>
</evidence>
<protein>
    <recommendedName>
        <fullName evidence="3">Solute-binding protein family 3/N-terminal domain-containing protein</fullName>
    </recommendedName>
</protein>
<dbReference type="SUPFAM" id="SSF53850">
    <property type="entry name" value="Periplasmic binding protein-like II"/>
    <property type="match status" value="1"/>
</dbReference>
<feature type="chain" id="PRO_5016645845" description="Solute-binding protein family 3/N-terminal domain-containing protein" evidence="2">
    <location>
        <begin position="31"/>
        <end position="257"/>
    </location>
</feature>
<dbReference type="AlphaFoldDB" id="A0A367UCP9"/>